<comment type="caution">
    <text evidence="3">The sequence shown here is derived from an EMBL/GenBank/DDBJ whole genome shotgun (WGS) entry which is preliminary data.</text>
</comment>
<evidence type="ECO:0000256" key="1">
    <source>
        <dbReference type="ARBA" id="ARBA00006987"/>
    </source>
</evidence>
<dbReference type="PANTHER" id="PTHR42928">
    <property type="entry name" value="TRICARBOXYLATE-BINDING PROTEIN"/>
    <property type="match status" value="1"/>
</dbReference>
<gene>
    <name evidence="3" type="ORF">JI746_14740</name>
</gene>
<dbReference type="EMBL" id="JAEQND010000008">
    <property type="protein sequence ID" value="MBL0426367.1"/>
    <property type="molecule type" value="Genomic_DNA"/>
</dbReference>
<dbReference type="Pfam" id="PF03401">
    <property type="entry name" value="TctC"/>
    <property type="match status" value="1"/>
</dbReference>
<name>A0ABS1JQ41_9BURK</name>
<dbReference type="PANTHER" id="PTHR42928:SF5">
    <property type="entry name" value="BLR1237 PROTEIN"/>
    <property type="match status" value="1"/>
</dbReference>
<comment type="similarity">
    <text evidence="1">Belongs to the UPF0065 (bug) family.</text>
</comment>
<keyword evidence="2" id="KW-0732">Signal</keyword>
<dbReference type="SUPFAM" id="SSF53850">
    <property type="entry name" value="Periplasmic binding protein-like II"/>
    <property type="match status" value="1"/>
</dbReference>
<dbReference type="Gene3D" id="3.40.190.150">
    <property type="entry name" value="Bordetella uptake gene, domain 1"/>
    <property type="match status" value="1"/>
</dbReference>
<dbReference type="Gene3D" id="3.40.190.10">
    <property type="entry name" value="Periplasmic binding protein-like II"/>
    <property type="match status" value="1"/>
</dbReference>
<accession>A0ABS1JQ41</accession>
<dbReference type="InterPro" id="IPR042100">
    <property type="entry name" value="Bug_dom1"/>
</dbReference>
<proteinExistence type="inferred from homology"/>
<feature type="signal peptide" evidence="2">
    <location>
        <begin position="1"/>
        <end position="22"/>
    </location>
</feature>
<organism evidence="3 4">
    <name type="scientific">Ramlibacter alkalitolerans</name>
    <dbReference type="NCBI Taxonomy" id="2039631"/>
    <lineage>
        <taxon>Bacteria</taxon>
        <taxon>Pseudomonadati</taxon>
        <taxon>Pseudomonadota</taxon>
        <taxon>Betaproteobacteria</taxon>
        <taxon>Burkholderiales</taxon>
        <taxon>Comamonadaceae</taxon>
        <taxon>Ramlibacter</taxon>
    </lineage>
</organism>
<evidence type="ECO:0000313" key="3">
    <source>
        <dbReference type="EMBL" id="MBL0426367.1"/>
    </source>
</evidence>
<dbReference type="CDD" id="cd13578">
    <property type="entry name" value="PBP2_Bug27"/>
    <property type="match status" value="1"/>
</dbReference>
<evidence type="ECO:0000313" key="4">
    <source>
        <dbReference type="Proteomes" id="UP000622707"/>
    </source>
</evidence>
<dbReference type="InterPro" id="IPR005064">
    <property type="entry name" value="BUG"/>
</dbReference>
<evidence type="ECO:0000256" key="2">
    <source>
        <dbReference type="SAM" id="SignalP"/>
    </source>
</evidence>
<dbReference type="Proteomes" id="UP000622707">
    <property type="component" value="Unassembled WGS sequence"/>
</dbReference>
<dbReference type="RefSeq" id="WP_201690484.1">
    <property type="nucleotide sequence ID" value="NZ_JAEQND010000008.1"/>
</dbReference>
<keyword evidence="4" id="KW-1185">Reference proteome</keyword>
<dbReference type="PIRSF" id="PIRSF017082">
    <property type="entry name" value="YflP"/>
    <property type="match status" value="1"/>
</dbReference>
<feature type="chain" id="PRO_5047210970" evidence="2">
    <location>
        <begin position="23"/>
        <end position="325"/>
    </location>
</feature>
<reference evidence="3 4" key="1">
    <citation type="journal article" date="2017" name="Int. J. Syst. Evol. Microbiol.">
        <title>Ramlibacter alkalitolerans sp. nov., alkali-tolerant bacterium isolated from soil of ginseng.</title>
        <authorList>
            <person name="Lee D.H."/>
            <person name="Cha C.J."/>
        </authorList>
    </citation>
    <scope>NUCLEOTIDE SEQUENCE [LARGE SCALE GENOMIC DNA]</scope>
    <source>
        <strain evidence="3 4">KACC 19305</strain>
    </source>
</reference>
<protein>
    <submittedName>
        <fullName evidence="3">Tripartite tricarboxylate transporter substrate binding protein</fullName>
    </submittedName>
</protein>
<sequence length="325" mass="33945">MQKIFAAFTIAACLGAGMPASAQEPVTSYPSKPVRLIVGYQAGGPTDLTARLLATKLGQALGQPVIVENKPGAGSNIASEFVANAAPDGYTLLVAAAPITMAGFMYKNLKWNVQDSFEPVSLLMSAPAVLAVADNVPARTLPELVALAKKQPGTLSFGSTGNGGTQHLAGEMLKSRTGIDIIHVPYKGAAGAMQDLLAGQVTMAFMTSVSALPLLKENKVRPLAVAAEKRLAQLPQVPTLAEAGVPGFVVDSWNGLLAPKGTPPAIIARLHAGVAKAMAAPDVREKLEAQGAVVVGNKPAEFKTYIRDEVSHWDKLLKTMHIKLD</sequence>